<gene>
    <name evidence="5" type="ORF">TRUGW13939_03032</name>
</gene>
<dbReference type="InterPro" id="IPR016162">
    <property type="entry name" value="Ald_DH_N"/>
</dbReference>
<dbReference type="Gene3D" id="3.40.605.10">
    <property type="entry name" value="Aldehyde Dehydrogenase, Chain A, domain 1"/>
    <property type="match status" value="1"/>
</dbReference>
<evidence type="ECO:0000313" key="5">
    <source>
        <dbReference type="EMBL" id="QKX55933.1"/>
    </source>
</evidence>
<dbReference type="AlphaFoldDB" id="A0A7H8QS29"/>
<dbReference type="FunFam" id="3.40.309.10:FF:000004">
    <property type="entry name" value="Succinate-semialdehyde dehydrogenase I"/>
    <property type="match status" value="1"/>
</dbReference>
<dbReference type="PANTHER" id="PTHR43353:SF7">
    <property type="entry name" value="SUCCINATE SEMIALDEHYDE DEHYDROGENASE (EUROFUNG)"/>
    <property type="match status" value="1"/>
</dbReference>
<dbReference type="Pfam" id="PF00171">
    <property type="entry name" value="Aldedh"/>
    <property type="match status" value="1"/>
</dbReference>
<feature type="domain" description="Aldehyde dehydrogenase" evidence="4">
    <location>
        <begin position="34"/>
        <end position="502"/>
    </location>
</feature>
<dbReference type="KEGG" id="trg:TRUGW13939_03032"/>
<evidence type="ECO:0000256" key="2">
    <source>
        <dbReference type="ARBA" id="ARBA00009986"/>
    </source>
</evidence>
<evidence type="ECO:0000313" key="6">
    <source>
        <dbReference type="Proteomes" id="UP000509510"/>
    </source>
</evidence>
<dbReference type="GO" id="GO:0009450">
    <property type="term" value="P:gamma-aminobutyric acid catabolic process"/>
    <property type="evidence" value="ECO:0007669"/>
    <property type="project" value="TreeGrafter"/>
</dbReference>
<dbReference type="InterPro" id="IPR016163">
    <property type="entry name" value="Ald_DH_C"/>
</dbReference>
<proteinExistence type="inferred from homology"/>
<dbReference type="InterPro" id="IPR050740">
    <property type="entry name" value="Aldehyde_DH_Superfamily"/>
</dbReference>
<dbReference type="OrthoDB" id="310895at2759"/>
<evidence type="ECO:0000259" key="4">
    <source>
        <dbReference type="Pfam" id="PF00171"/>
    </source>
</evidence>
<dbReference type="RefSeq" id="XP_035342111.1">
    <property type="nucleotide sequence ID" value="XM_035486218.1"/>
</dbReference>
<keyword evidence="3" id="KW-0560">Oxidoreductase</keyword>
<dbReference type="EMBL" id="CP055899">
    <property type="protein sequence ID" value="QKX55933.1"/>
    <property type="molecule type" value="Genomic_DNA"/>
</dbReference>
<name>A0A7H8QS29_TALRU</name>
<reference evidence="6" key="1">
    <citation type="submission" date="2020-06" db="EMBL/GenBank/DDBJ databases">
        <title>A chromosome-scale genome assembly of Talaromyces rugulosus W13939.</title>
        <authorList>
            <person name="Wang B."/>
            <person name="Guo L."/>
            <person name="Ye K."/>
            <person name="Wang L."/>
        </authorList>
    </citation>
    <scope>NUCLEOTIDE SEQUENCE [LARGE SCALE GENOMIC DNA]</scope>
    <source>
        <strain evidence="6">W13939</strain>
    </source>
</reference>
<dbReference type="GO" id="GO:0004777">
    <property type="term" value="F:succinate-semialdehyde dehydrogenase (NAD+) activity"/>
    <property type="evidence" value="ECO:0007669"/>
    <property type="project" value="TreeGrafter"/>
</dbReference>
<dbReference type="Proteomes" id="UP000509510">
    <property type="component" value="Chromosome II"/>
</dbReference>
<accession>A0A7H8QS29</accession>
<dbReference type="FunFam" id="3.40.605.10:FF:000063">
    <property type="entry name" value="Succinate-semialdehyde dehydrogenase, mitochondrial"/>
    <property type="match status" value="1"/>
</dbReference>
<organism evidence="5 6">
    <name type="scientific">Talaromyces rugulosus</name>
    <name type="common">Penicillium rugulosum</name>
    <dbReference type="NCBI Taxonomy" id="121627"/>
    <lineage>
        <taxon>Eukaryota</taxon>
        <taxon>Fungi</taxon>
        <taxon>Dikarya</taxon>
        <taxon>Ascomycota</taxon>
        <taxon>Pezizomycotina</taxon>
        <taxon>Eurotiomycetes</taxon>
        <taxon>Eurotiomycetidae</taxon>
        <taxon>Eurotiales</taxon>
        <taxon>Trichocomaceae</taxon>
        <taxon>Talaromyces</taxon>
        <taxon>Talaromyces sect. Islandici</taxon>
    </lineage>
</organism>
<dbReference type="CDD" id="cd07103">
    <property type="entry name" value="ALDH_F5_SSADH_GabD"/>
    <property type="match status" value="1"/>
</dbReference>
<keyword evidence="6" id="KW-1185">Reference proteome</keyword>
<dbReference type="InterPro" id="IPR016161">
    <property type="entry name" value="Ald_DH/histidinol_DH"/>
</dbReference>
<sequence length="512" mass="56082">MTSTHDDSNMDKEYPFKLSDPDLLRSDCYINGEWVPSVSGKRFAVEDPGSLQPWTSCPDCVPEDVDQAVQTTYTAAKSYSKFTPRKRAQLLAEWHRLIQASRDDLAKILVYETGKPLYEAYGEIDYGLTFSWWFIGEADRVQGLTASSSIQDRRVVTIKQPIGVAAALVPWNFPIALVMRKVSAALAAGCTMVVKPSPETPVTALVLANLATRAGFPPGTLNVLTTSLDNTPAVSKALCVHPLVKKVTFTGSTRVGKIVSGLCSENLKKSTLELGGNCPFIVFEDADLDLATEQLMALKWRHAGQACVTANRVFVHREIYENFVHRVVEKTKTLVVGHGMDPKTTLGPMTVARSLDKVEELVREAISKGAKLALGNGRRLEFNDSEPNKGYFMAPCILIDMNDDMLMSSEETFGPVLGIYPFDSEEEVTERANNTPFGLASYVFTENVHRLWRMLENLEAGMIGLNAGNSSAAEAPFGGIKDSGWGKESGKDVAVNEFMISKTGTFTITGNK</sequence>
<evidence type="ECO:0000256" key="1">
    <source>
        <dbReference type="ARBA" id="ARBA00005176"/>
    </source>
</evidence>
<dbReference type="PANTHER" id="PTHR43353">
    <property type="entry name" value="SUCCINATE-SEMIALDEHYDE DEHYDROGENASE, MITOCHONDRIAL"/>
    <property type="match status" value="1"/>
</dbReference>
<dbReference type="GO" id="GO:0005737">
    <property type="term" value="C:cytoplasm"/>
    <property type="evidence" value="ECO:0007669"/>
    <property type="project" value="TreeGrafter"/>
</dbReference>
<dbReference type="Gene3D" id="3.40.309.10">
    <property type="entry name" value="Aldehyde Dehydrogenase, Chain A, domain 2"/>
    <property type="match status" value="1"/>
</dbReference>
<comment type="pathway">
    <text evidence="1">Amino-acid degradation; 4-aminobutanoate degradation.</text>
</comment>
<dbReference type="GeneID" id="55990538"/>
<dbReference type="SUPFAM" id="SSF53720">
    <property type="entry name" value="ALDH-like"/>
    <property type="match status" value="1"/>
</dbReference>
<evidence type="ECO:0000256" key="3">
    <source>
        <dbReference type="ARBA" id="ARBA00023002"/>
    </source>
</evidence>
<comment type="similarity">
    <text evidence="2">Belongs to the aldehyde dehydrogenase family.</text>
</comment>
<protein>
    <recommendedName>
        <fullName evidence="4">Aldehyde dehydrogenase domain-containing protein</fullName>
    </recommendedName>
</protein>
<dbReference type="InterPro" id="IPR015590">
    <property type="entry name" value="Aldehyde_DH_dom"/>
</dbReference>